<evidence type="ECO:0000256" key="2">
    <source>
        <dbReference type="SAM" id="MobiDB-lite"/>
    </source>
</evidence>
<proteinExistence type="inferred from homology"/>
<feature type="region of interest" description="Disordered" evidence="2">
    <location>
        <begin position="1"/>
        <end position="35"/>
    </location>
</feature>
<reference evidence="3 4" key="1">
    <citation type="journal article" date="2015" name="Genome Biol. Evol.">
        <title>Phylogenomic analyses indicate that early fungi evolved digesting cell walls of algal ancestors of land plants.</title>
        <authorList>
            <person name="Chang Y."/>
            <person name="Wang S."/>
            <person name="Sekimoto S."/>
            <person name="Aerts A.L."/>
            <person name="Choi C."/>
            <person name="Clum A."/>
            <person name="LaButti K.M."/>
            <person name="Lindquist E.A."/>
            <person name="Yee Ngan C."/>
            <person name="Ohm R.A."/>
            <person name="Salamov A.A."/>
            <person name="Grigoriev I.V."/>
            <person name="Spatafora J.W."/>
            <person name="Berbee M.L."/>
        </authorList>
    </citation>
    <scope>NUCLEOTIDE SEQUENCE [LARGE SCALE GENOMIC DNA]</scope>
    <source>
        <strain evidence="3 4">JEL478</strain>
    </source>
</reference>
<dbReference type="PANTHER" id="PTHR11102">
    <property type="entry name" value="SEL-1-LIKE PROTEIN"/>
    <property type="match status" value="1"/>
</dbReference>
<dbReference type="STRING" id="1344416.A0A139ALL5"/>
<dbReference type="AlphaFoldDB" id="A0A139ALL5"/>
<keyword evidence="4" id="KW-1185">Reference proteome</keyword>
<organism evidence="3 4">
    <name type="scientific">Gonapodya prolifera (strain JEL478)</name>
    <name type="common">Monoblepharis prolifera</name>
    <dbReference type="NCBI Taxonomy" id="1344416"/>
    <lineage>
        <taxon>Eukaryota</taxon>
        <taxon>Fungi</taxon>
        <taxon>Fungi incertae sedis</taxon>
        <taxon>Chytridiomycota</taxon>
        <taxon>Chytridiomycota incertae sedis</taxon>
        <taxon>Monoblepharidomycetes</taxon>
        <taxon>Monoblepharidales</taxon>
        <taxon>Gonapodyaceae</taxon>
        <taxon>Gonapodya</taxon>
    </lineage>
</organism>
<dbReference type="Proteomes" id="UP000070544">
    <property type="component" value="Unassembled WGS sequence"/>
</dbReference>
<evidence type="ECO:0000313" key="3">
    <source>
        <dbReference type="EMBL" id="KXS17660.1"/>
    </source>
</evidence>
<dbReference type="InterPro" id="IPR006597">
    <property type="entry name" value="Sel1-like"/>
</dbReference>
<accession>A0A139ALL5</accession>
<protein>
    <submittedName>
        <fullName evidence="3">HCP-like protein</fullName>
    </submittedName>
</protein>
<dbReference type="InterPro" id="IPR011990">
    <property type="entry name" value="TPR-like_helical_dom_sf"/>
</dbReference>
<dbReference type="SUPFAM" id="SSF81901">
    <property type="entry name" value="HCP-like"/>
    <property type="match status" value="2"/>
</dbReference>
<dbReference type="OrthoDB" id="442451at2759"/>
<dbReference type="EMBL" id="KQ965745">
    <property type="protein sequence ID" value="KXS17660.1"/>
    <property type="molecule type" value="Genomic_DNA"/>
</dbReference>
<dbReference type="PANTHER" id="PTHR11102:SF160">
    <property type="entry name" value="ERAD-ASSOCIATED E3 UBIQUITIN-PROTEIN LIGASE COMPONENT HRD3"/>
    <property type="match status" value="1"/>
</dbReference>
<comment type="similarity">
    <text evidence="1">Belongs to the sel-1 family.</text>
</comment>
<dbReference type="Gene3D" id="1.25.40.10">
    <property type="entry name" value="Tetratricopeptide repeat domain"/>
    <property type="match status" value="2"/>
</dbReference>
<dbReference type="InterPro" id="IPR050767">
    <property type="entry name" value="Sel1_AlgK"/>
</dbReference>
<evidence type="ECO:0000256" key="1">
    <source>
        <dbReference type="ARBA" id="ARBA00038101"/>
    </source>
</evidence>
<dbReference type="Pfam" id="PF08238">
    <property type="entry name" value="Sel1"/>
    <property type="match status" value="8"/>
</dbReference>
<sequence>MTAAVASMEQEQDLARGELHNPSNGAGETDLELPFDAPPAAEDVELIRSAKELYKAHNYEECVAVLRRGGASGIPAAHTLLGECFAQGKGVKQDWASAAKCYRVGAMLGDPLGAFRLAACLQRDKGGTERNDKEALEWYQKAGAAGVTEALFRAGVICVDGKDLVSAMKLFLTAARNGHKGSAYNVAVLFQQISAVDKNAEAESVKWFMRSADRGSSRALNALGRISQRRGNMPAAVEFWQKAAQKGNAKAMQNLAICYLKGEGVEANAVEAVRLFRNAAELGNIPSQYNLSVCLLKGIGVEVPDAPEALLWLQKSAEEGDPEGCLLYGNILRRGESGAIKDEKLAHEYISKAAALGNKAAQAALLHLEH</sequence>
<evidence type="ECO:0000313" key="4">
    <source>
        <dbReference type="Proteomes" id="UP000070544"/>
    </source>
</evidence>
<name>A0A139ALL5_GONPJ</name>
<dbReference type="SMART" id="SM00671">
    <property type="entry name" value="SEL1"/>
    <property type="match status" value="8"/>
</dbReference>
<gene>
    <name evidence="3" type="ORF">M427DRAFT_54265</name>
</gene>